<organism evidence="1 2">
    <name type="scientific">Sedimentibacter saalensis</name>
    <dbReference type="NCBI Taxonomy" id="130788"/>
    <lineage>
        <taxon>Bacteria</taxon>
        <taxon>Bacillati</taxon>
        <taxon>Bacillota</taxon>
        <taxon>Tissierellia</taxon>
        <taxon>Sedimentibacter</taxon>
    </lineage>
</organism>
<accession>A0A562J1K7</accession>
<sequence>MAKTNISASLKGNMAFEMEINGHKVTTDATVENGGNNLGPSPKALLLAGLIGCSGIDVMTITKKMRLEIEDVNVDIEAETREEDPKIYNYIKIIYRFKGKDLSYDKLERAVKLSMEKYCGVAAMLEKAVPITYEIKIEE</sequence>
<dbReference type="PANTHER" id="PTHR34352:SF1">
    <property type="entry name" value="PROTEIN YHFA"/>
    <property type="match status" value="1"/>
</dbReference>
<comment type="caution">
    <text evidence="1">The sequence shown here is derived from an EMBL/GenBank/DDBJ whole genome shotgun (WGS) entry which is preliminary data.</text>
</comment>
<name>A0A562J1K7_9FIRM</name>
<dbReference type="AlphaFoldDB" id="A0A562J1K7"/>
<evidence type="ECO:0000313" key="1">
    <source>
        <dbReference type="EMBL" id="TWH77013.1"/>
    </source>
</evidence>
<dbReference type="InterPro" id="IPR036102">
    <property type="entry name" value="OsmC/Ohrsf"/>
</dbReference>
<keyword evidence="2" id="KW-1185">Reference proteome</keyword>
<gene>
    <name evidence="1" type="ORF">LY60_03489</name>
</gene>
<protein>
    <submittedName>
        <fullName evidence="1">Putative redox protein</fullName>
    </submittedName>
</protein>
<reference evidence="1 2" key="1">
    <citation type="submission" date="2019-07" db="EMBL/GenBank/DDBJ databases">
        <title>Genomic Encyclopedia of Type Strains, Phase I: the one thousand microbial genomes (KMG-I) project.</title>
        <authorList>
            <person name="Kyrpides N."/>
        </authorList>
    </citation>
    <scope>NUCLEOTIDE SEQUENCE [LARGE SCALE GENOMIC DNA]</scope>
    <source>
        <strain evidence="1 2">DSM 13558</strain>
    </source>
</reference>
<dbReference type="Pfam" id="PF02566">
    <property type="entry name" value="OsmC"/>
    <property type="match status" value="1"/>
</dbReference>
<dbReference type="Proteomes" id="UP000315343">
    <property type="component" value="Unassembled WGS sequence"/>
</dbReference>
<dbReference type="OrthoDB" id="9804010at2"/>
<proteinExistence type="predicted"/>
<dbReference type="InterPro" id="IPR003718">
    <property type="entry name" value="OsmC/Ohr_fam"/>
</dbReference>
<dbReference type="RefSeq" id="WP_145086685.1">
    <property type="nucleotide sequence ID" value="NZ_VLKH01000014.1"/>
</dbReference>
<dbReference type="InterPro" id="IPR015946">
    <property type="entry name" value="KH_dom-like_a/b"/>
</dbReference>
<dbReference type="EMBL" id="VLKH01000014">
    <property type="protein sequence ID" value="TWH77013.1"/>
    <property type="molecule type" value="Genomic_DNA"/>
</dbReference>
<dbReference type="SUPFAM" id="SSF82784">
    <property type="entry name" value="OsmC-like"/>
    <property type="match status" value="1"/>
</dbReference>
<evidence type="ECO:0000313" key="2">
    <source>
        <dbReference type="Proteomes" id="UP000315343"/>
    </source>
</evidence>
<dbReference type="Gene3D" id="3.30.300.20">
    <property type="match status" value="1"/>
</dbReference>
<dbReference type="PANTHER" id="PTHR34352">
    <property type="entry name" value="PROTEIN YHFA"/>
    <property type="match status" value="1"/>
</dbReference>